<evidence type="ECO:0000313" key="2">
    <source>
        <dbReference type="EMBL" id="TCD60149.1"/>
    </source>
</evidence>
<proteinExistence type="predicted"/>
<feature type="region of interest" description="Disordered" evidence="1">
    <location>
        <begin position="272"/>
        <end position="291"/>
    </location>
</feature>
<feature type="region of interest" description="Disordered" evidence="1">
    <location>
        <begin position="1"/>
        <end position="57"/>
    </location>
</feature>
<feature type="compositionally biased region" description="Low complexity" evidence="1">
    <location>
        <begin position="243"/>
        <end position="256"/>
    </location>
</feature>
<feature type="compositionally biased region" description="Basic and acidic residues" evidence="1">
    <location>
        <begin position="16"/>
        <end position="30"/>
    </location>
</feature>
<feature type="non-terminal residue" evidence="2">
    <location>
        <position position="1"/>
    </location>
</feature>
<feature type="region of interest" description="Disordered" evidence="1">
    <location>
        <begin position="229"/>
        <end position="260"/>
    </location>
</feature>
<dbReference type="OrthoDB" id="3596986at2759"/>
<keyword evidence="3" id="KW-1185">Reference proteome</keyword>
<dbReference type="Proteomes" id="UP000292702">
    <property type="component" value="Unassembled WGS sequence"/>
</dbReference>
<organism evidence="2 3">
    <name type="scientific">Steccherinum ochraceum</name>
    <dbReference type="NCBI Taxonomy" id="92696"/>
    <lineage>
        <taxon>Eukaryota</taxon>
        <taxon>Fungi</taxon>
        <taxon>Dikarya</taxon>
        <taxon>Basidiomycota</taxon>
        <taxon>Agaricomycotina</taxon>
        <taxon>Agaricomycetes</taxon>
        <taxon>Polyporales</taxon>
        <taxon>Steccherinaceae</taxon>
        <taxon>Steccherinum</taxon>
    </lineage>
</organism>
<name>A0A4R0R890_9APHY</name>
<dbReference type="STRING" id="92696.A0A4R0R890"/>
<feature type="compositionally biased region" description="Basic and acidic residues" evidence="1">
    <location>
        <begin position="327"/>
        <end position="336"/>
    </location>
</feature>
<feature type="region of interest" description="Disordered" evidence="1">
    <location>
        <begin position="127"/>
        <end position="191"/>
    </location>
</feature>
<feature type="compositionally biased region" description="Pro residues" evidence="1">
    <location>
        <begin position="429"/>
        <end position="438"/>
    </location>
</feature>
<comment type="caution">
    <text evidence="2">The sequence shown here is derived from an EMBL/GenBank/DDBJ whole genome shotgun (WGS) entry which is preliminary data.</text>
</comment>
<feature type="compositionally biased region" description="Basic and acidic residues" evidence="1">
    <location>
        <begin position="373"/>
        <end position="386"/>
    </location>
</feature>
<accession>A0A4R0R890</accession>
<gene>
    <name evidence="2" type="ORF">EIP91_010646</name>
</gene>
<reference evidence="2 3" key="1">
    <citation type="submission" date="2018-11" db="EMBL/GenBank/DDBJ databases">
        <title>Genome assembly of Steccherinum ochraceum LE-BIN_3174, the white-rot fungus of the Steccherinaceae family (The Residual Polyporoid clade, Polyporales, Basidiomycota).</title>
        <authorList>
            <person name="Fedorova T.V."/>
            <person name="Glazunova O.A."/>
            <person name="Landesman E.O."/>
            <person name="Moiseenko K.V."/>
            <person name="Psurtseva N.V."/>
            <person name="Savinova O.S."/>
            <person name="Shakhova N.V."/>
            <person name="Tyazhelova T.V."/>
            <person name="Vasina D.V."/>
        </authorList>
    </citation>
    <scope>NUCLEOTIDE SEQUENCE [LARGE SCALE GENOMIC DNA]</scope>
    <source>
        <strain evidence="2 3">LE-BIN_3174</strain>
    </source>
</reference>
<dbReference type="AlphaFoldDB" id="A0A4R0R890"/>
<sequence>SAVTGRAKPSTSSSKSEQEKDRGVKERDGEAADEDEVIPVSNSFDGDANDDSEEEKTLLVAAGYGEGADDGRELLSAGWGNGHDGAGMEILSAEFVKRGFAHSHSRQSRAQRMAEYAARRSALGCGPILTPTATSTSTGAIPASPSTPSTPSISSSTRSRKRRRLDPELIVDPETENVRPTMKTAVQQDAEDEDMCAGYTITFRAGPSGFEPAFQYTPAELRSVLFPECSGSETHSRKRKRSPLQQKSSSSSPTRTQQRDVLVETACERFWIAPEEDAPSSGGEDVPMDVEGKEQRYLVALVPRRRDRVVVDGAAEGKSLSGPKTTRGAEQEKEKVGISASVVAAEEKGAGEGDKPVSLGGEDVQMAAPESAEGSKEKETGEKSEASKPSGSKASEESKTGDEMAVDSTETGEEKTDRPAEPSSVPLKDAPPPPPPTANKPALTSPTSPPPNSSPPVQIQILHRNLTSSNFDFTKDGLSILENAETGTGTEGAQRKGWRMEARTWRWCTQRESDAWRASIGGGEEVDGAAAVS</sequence>
<protein>
    <submittedName>
        <fullName evidence="2">Uncharacterized protein</fullName>
    </submittedName>
</protein>
<evidence type="ECO:0000256" key="1">
    <source>
        <dbReference type="SAM" id="MobiDB-lite"/>
    </source>
</evidence>
<feature type="compositionally biased region" description="Basic and acidic residues" evidence="1">
    <location>
        <begin position="345"/>
        <end position="355"/>
    </location>
</feature>
<evidence type="ECO:0000313" key="3">
    <source>
        <dbReference type="Proteomes" id="UP000292702"/>
    </source>
</evidence>
<dbReference type="EMBL" id="RWJN01000649">
    <property type="protein sequence ID" value="TCD60149.1"/>
    <property type="molecule type" value="Genomic_DNA"/>
</dbReference>
<feature type="compositionally biased region" description="Low complexity" evidence="1">
    <location>
        <begin position="127"/>
        <end position="157"/>
    </location>
</feature>
<feature type="region of interest" description="Disordered" evidence="1">
    <location>
        <begin position="308"/>
        <end position="458"/>
    </location>
</feature>
<feature type="compositionally biased region" description="Polar residues" evidence="1">
    <location>
        <begin position="1"/>
        <end position="15"/>
    </location>
</feature>